<dbReference type="Proteomes" id="UP000189883">
    <property type="component" value="Chromosome"/>
</dbReference>
<keyword evidence="1" id="KW-0732">Signal</keyword>
<reference evidence="2 4" key="1">
    <citation type="submission" date="2015-06" db="EMBL/GenBank/DDBJ databases">
        <title>R. anatipestifer strain HXb2 is the most virulent strain so far, and the genome sequence would help us uncover the pathogenesis.</title>
        <authorList>
            <person name="Hu Q."/>
            <person name="Qi J."/>
            <person name="Bo H."/>
            <person name="Liu G."/>
            <person name="Tao M."/>
            <person name="Ding Y."/>
            <person name="Xue Y."/>
        </authorList>
    </citation>
    <scope>NUCLEOTIDE SEQUENCE [LARGE SCALE GENOMIC DNA]</scope>
    <source>
        <strain evidence="2 4">HXb2</strain>
    </source>
</reference>
<dbReference type="EMBL" id="CP011859">
    <property type="protein sequence ID" value="AQY22067.1"/>
    <property type="molecule type" value="Genomic_DNA"/>
</dbReference>
<gene>
    <name evidence="2" type="ORF">AB406_1118</name>
    <name evidence="3" type="ORF">OKE68_03430</name>
</gene>
<evidence type="ECO:0000313" key="3">
    <source>
        <dbReference type="EMBL" id="MCW0523372.1"/>
    </source>
</evidence>
<evidence type="ECO:0000313" key="4">
    <source>
        <dbReference type="Proteomes" id="UP000189883"/>
    </source>
</evidence>
<reference evidence="3" key="2">
    <citation type="submission" date="2022-10" db="EMBL/GenBank/DDBJ databases">
        <title>Sifting through the core-genome to identify putative cross-protective antigens against Riemerella anatipestifer.</title>
        <authorList>
            <person name="Zheng X."/>
            <person name="Zhang W."/>
        </authorList>
    </citation>
    <scope>NUCLEOTIDE SEQUENCE</scope>
    <source>
        <strain evidence="3">ZWRA178</strain>
    </source>
</reference>
<proteinExistence type="predicted"/>
<feature type="signal peptide" evidence="1">
    <location>
        <begin position="1"/>
        <end position="22"/>
    </location>
</feature>
<sequence>MKTKTTKLSVLAFLGLGLAVYGQSGKVGINTSNPEATLDVQPSSTNLAGATNEGFIAPKLSKQRVAQTDDPKEGTLVYVDNTSFTTIDGTKDARVAKITEKGYYYYNGTEWVKSTTGSYSEIWKENKFMDGSIFRREVILPFLDSEGEKRNGITASFQSPDKLNELLFGASAYGLNINRYVNNSNAPSLVFEKNRGTINSPLEVQNGDVLGQILFRVGNPTVNSLGNRNASIMRSYISDYNNINSFSSGISWWTRRSSDIQPRAVMGLLPSGSLGIGYTLDHGLLQVASHDDVSLGAIFVPFIIGRYDQENLAMDKNEIMARNNGQVSGLHLQVEGGDLTIWDRLSNSEKVKFTDGKMGIGIVAPTEKLEVAGNVKATGFIGANAAIFPDYVFQKYYTGTSSLKADYNFKTLSQVEDFVKTNGYLPGYQSAAEIKKQGYIDIMATQLTNVEKIEELYLHSIEQDKALKAKDAEIKELKERLSKIETLLSK</sequence>
<dbReference type="EMBL" id="JAOZYT010000014">
    <property type="protein sequence ID" value="MCW0523372.1"/>
    <property type="molecule type" value="Genomic_DNA"/>
</dbReference>
<protein>
    <submittedName>
        <fullName evidence="2">Uncharacterized protein</fullName>
    </submittedName>
</protein>
<dbReference type="Proteomes" id="UP001207440">
    <property type="component" value="Unassembled WGS sequence"/>
</dbReference>
<dbReference type="AlphaFoldDB" id="A0A1S7DSH0"/>
<dbReference type="RefSeq" id="WP_014937673.1">
    <property type="nucleotide sequence ID" value="NZ_CP011859.1"/>
</dbReference>
<feature type="chain" id="PRO_5010575212" evidence="1">
    <location>
        <begin position="23"/>
        <end position="490"/>
    </location>
</feature>
<evidence type="ECO:0000313" key="2">
    <source>
        <dbReference type="EMBL" id="AQY22067.1"/>
    </source>
</evidence>
<evidence type="ECO:0000256" key="1">
    <source>
        <dbReference type="SAM" id="SignalP"/>
    </source>
</evidence>
<name>A0A1S7DSH0_RIEAN</name>
<organism evidence="2 4">
    <name type="scientific">Riemerella anatipestifer</name>
    <name type="common">Moraxella anatipestifer</name>
    <dbReference type="NCBI Taxonomy" id="34085"/>
    <lineage>
        <taxon>Bacteria</taxon>
        <taxon>Pseudomonadati</taxon>
        <taxon>Bacteroidota</taxon>
        <taxon>Flavobacteriia</taxon>
        <taxon>Flavobacteriales</taxon>
        <taxon>Weeksellaceae</taxon>
        <taxon>Riemerella</taxon>
    </lineage>
</organism>
<accession>A0A1S7DSH0</accession>